<accession>A0A7S1XAZ6</accession>
<evidence type="ECO:0000259" key="4">
    <source>
        <dbReference type="PROSITE" id="PS50250"/>
    </source>
</evidence>
<evidence type="ECO:0000256" key="2">
    <source>
        <dbReference type="ARBA" id="ARBA00022790"/>
    </source>
</evidence>
<organism evidence="5">
    <name type="scientific">Compsopogon caeruleus</name>
    <dbReference type="NCBI Taxonomy" id="31354"/>
    <lineage>
        <taxon>Eukaryota</taxon>
        <taxon>Rhodophyta</taxon>
        <taxon>Compsopogonophyceae</taxon>
        <taxon>Compsopogonales</taxon>
        <taxon>Compsopogonaceae</taxon>
        <taxon>Compsopogon</taxon>
    </lineage>
</organism>
<dbReference type="InterPro" id="IPR036390">
    <property type="entry name" value="WH_DNA-bd_sf"/>
</dbReference>
<proteinExistence type="inferred from homology"/>
<keyword evidence="2" id="KW-0736">Signalosome</keyword>
<dbReference type="PANTHER" id="PTHR15350">
    <property type="entry name" value="COP9 SIGNALOSOME COMPLEX SUBUNIT 7/DENDRITIC CELL PROTEIN GA17"/>
    <property type="match status" value="1"/>
</dbReference>
<feature type="region of interest" description="Disordered" evidence="3">
    <location>
        <begin position="191"/>
        <end position="242"/>
    </location>
</feature>
<gene>
    <name evidence="5" type="ORF">CCAE0312_LOCUS825</name>
</gene>
<protein>
    <recommendedName>
        <fullName evidence="4">PCI domain-containing protein</fullName>
    </recommendedName>
</protein>
<comment type="similarity">
    <text evidence="1">Belongs to the CSN7/EIF3M family. CSN7 subfamily.</text>
</comment>
<dbReference type="PROSITE" id="PS50250">
    <property type="entry name" value="PCI"/>
    <property type="match status" value="1"/>
</dbReference>
<feature type="domain" description="PCI" evidence="4">
    <location>
        <begin position="1"/>
        <end position="150"/>
    </location>
</feature>
<name>A0A7S1XAZ6_9RHOD</name>
<dbReference type="InterPro" id="IPR000717">
    <property type="entry name" value="PCI_dom"/>
</dbReference>
<dbReference type="EMBL" id="HBGH01001614">
    <property type="protein sequence ID" value="CAD9223812.1"/>
    <property type="molecule type" value="Transcribed_RNA"/>
</dbReference>
<feature type="compositionally biased region" description="Polar residues" evidence="3">
    <location>
        <begin position="210"/>
        <end position="219"/>
    </location>
</feature>
<dbReference type="Pfam" id="PF01399">
    <property type="entry name" value="PCI"/>
    <property type="match status" value="1"/>
</dbReference>
<dbReference type="SMART" id="SM00088">
    <property type="entry name" value="PINT"/>
    <property type="match status" value="1"/>
</dbReference>
<dbReference type="SUPFAM" id="SSF46785">
    <property type="entry name" value="Winged helix' DNA-binding domain"/>
    <property type="match status" value="1"/>
</dbReference>
<evidence type="ECO:0000256" key="3">
    <source>
        <dbReference type="SAM" id="MobiDB-lite"/>
    </source>
</evidence>
<feature type="compositionally biased region" description="Basic and acidic residues" evidence="3">
    <location>
        <begin position="227"/>
        <end position="236"/>
    </location>
</feature>
<evidence type="ECO:0000313" key="5">
    <source>
        <dbReference type="EMBL" id="CAD9223812.1"/>
    </source>
</evidence>
<sequence length="242" mass="27317">MGQLDRLEHYRLLASGARGSALIDILRKAIADRELHVFGELLDLPAVVELNDPVVDALRIFSYGTLEDYMAQEEKLPVLTVEEKQKLRRLTLLSIVRPYKRVPYAVIAERMQLDSVRELEDLVIDAQSYRLIQCRLDQRAAVVLVEDRAGRDVTDNDIEQMLLSLNRWKSTAEKLVQSIDGQIRGIVDTKQRDAKTKEVGAATPMESNRDITWTTTNEGEGSGLARDSGDGRSGRTEKRRKG</sequence>
<dbReference type="AlphaFoldDB" id="A0A7S1XAZ6"/>
<evidence type="ECO:0000256" key="1">
    <source>
        <dbReference type="ARBA" id="ARBA00008482"/>
    </source>
</evidence>
<dbReference type="PANTHER" id="PTHR15350:SF5">
    <property type="entry name" value="COP9 SIGNALOSOME COMPLEX SUBUNIT 7"/>
    <property type="match status" value="1"/>
</dbReference>
<reference evidence="5" key="1">
    <citation type="submission" date="2021-01" db="EMBL/GenBank/DDBJ databases">
        <authorList>
            <person name="Corre E."/>
            <person name="Pelletier E."/>
            <person name="Niang G."/>
            <person name="Scheremetjew M."/>
            <person name="Finn R."/>
            <person name="Kale V."/>
            <person name="Holt S."/>
            <person name="Cochrane G."/>
            <person name="Meng A."/>
            <person name="Brown T."/>
            <person name="Cohen L."/>
        </authorList>
    </citation>
    <scope>NUCLEOTIDE SEQUENCE</scope>
    <source>
        <strain evidence="5">SAG 36.94</strain>
    </source>
</reference>
<dbReference type="GO" id="GO:0008180">
    <property type="term" value="C:COP9 signalosome"/>
    <property type="evidence" value="ECO:0007669"/>
    <property type="project" value="UniProtKB-KW"/>
</dbReference>
<dbReference type="InterPro" id="IPR045237">
    <property type="entry name" value="COPS7/eIF3m"/>
</dbReference>
<dbReference type="Pfam" id="PF22061">
    <property type="entry name" value="CSN7_HB_subdom"/>
    <property type="match status" value="1"/>
</dbReference>